<sequence>MRVTYLGTGAAGGVPRYGCNCLACERALANPVFVRRPCSAYIEDGDTRVVLDAGLMNLHERFPMGSYSAIVLTHFHPDHVQGLFHLRWGVSGHVPVYCPPDSEGCADLFKHPGILEFRPQAKFEPFQIGSLTFTPLPLIHSKVTFGYLIENQQGVRFAYLTDTAGLPPETLAMLQQNALHGMAIDATAPPPSNADHAPGNHNHWNQALELIEQIKPTRAWLTHIGHRSDTWQIDTNPVLPAGVNVACDNAIIDLQ</sequence>
<proteinExistence type="predicted"/>
<dbReference type="SMART" id="SM00849">
    <property type="entry name" value="Lactamase_B"/>
    <property type="match status" value="1"/>
</dbReference>
<dbReference type="GO" id="GO:0103043">
    <property type="term" value="F:phosphoribosyl 1,2-cyclic phosphate phosphodiesterase activity"/>
    <property type="evidence" value="ECO:0007669"/>
    <property type="project" value="UniProtKB-EC"/>
</dbReference>
<dbReference type="InterPro" id="IPR036866">
    <property type="entry name" value="RibonucZ/Hydroxyglut_hydro"/>
</dbReference>
<evidence type="ECO:0000259" key="1">
    <source>
        <dbReference type="SMART" id="SM00849"/>
    </source>
</evidence>
<dbReference type="Proteomes" id="UP001165267">
    <property type="component" value="Unassembled WGS sequence"/>
</dbReference>
<feature type="domain" description="Metallo-beta-lactamase" evidence="1">
    <location>
        <begin position="37"/>
        <end position="223"/>
    </location>
</feature>
<evidence type="ECO:0000313" key="3">
    <source>
        <dbReference type="Proteomes" id="UP001165267"/>
    </source>
</evidence>
<keyword evidence="2" id="KW-0378">Hydrolase</keyword>
<organism evidence="2 3">
    <name type="scientific">Limnobacter parvus</name>
    <dbReference type="NCBI Taxonomy" id="2939690"/>
    <lineage>
        <taxon>Bacteria</taxon>
        <taxon>Pseudomonadati</taxon>
        <taxon>Pseudomonadota</taxon>
        <taxon>Betaproteobacteria</taxon>
        <taxon>Burkholderiales</taxon>
        <taxon>Burkholderiaceae</taxon>
        <taxon>Limnobacter</taxon>
    </lineage>
</organism>
<keyword evidence="3" id="KW-1185">Reference proteome</keyword>
<dbReference type="EMBL" id="JANKHG010000018">
    <property type="protein sequence ID" value="MCR2747270.1"/>
    <property type="molecule type" value="Genomic_DNA"/>
</dbReference>
<dbReference type="CDD" id="cd07736">
    <property type="entry name" value="PhnP-like_MBL-fold"/>
    <property type="match status" value="1"/>
</dbReference>
<dbReference type="InterPro" id="IPR001279">
    <property type="entry name" value="Metallo-B-lactamas"/>
</dbReference>
<accession>A0ABT1XJ08</accession>
<dbReference type="SUPFAM" id="SSF56281">
    <property type="entry name" value="Metallo-hydrolase/oxidoreductase"/>
    <property type="match status" value="1"/>
</dbReference>
<dbReference type="InterPro" id="IPR017693">
    <property type="entry name" value="Phosphonate_metab_PhnP"/>
</dbReference>
<comment type="caution">
    <text evidence="2">The sequence shown here is derived from an EMBL/GenBank/DDBJ whole genome shotgun (WGS) entry which is preliminary data.</text>
</comment>
<dbReference type="RefSeq" id="WP_257512493.1">
    <property type="nucleotide sequence ID" value="NZ_JANKHG010000018.1"/>
</dbReference>
<dbReference type="Gene3D" id="3.60.15.10">
    <property type="entry name" value="Ribonuclease Z/Hydroxyacylglutathione hydrolase-like"/>
    <property type="match status" value="1"/>
</dbReference>
<protein>
    <submittedName>
        <fullName evidence="2">Phosphonate metabolism protein PhnP</fullName>
        <ecNumber evidence="2">3.1.4.55</ecNumber>
    </submittedName>
</protein>
<name>A0ABT1XJ08_9BURK</name>
<evidence type="ECO:0000313" key="2">
    <source>
        <dbReference type="EMBL" id="MCR2747270.1"/>
    </source>
</evidence>
<reference evidence="2" key="1">
    <citation type="submission" date="2022-07" db="EMBL/GenBank/DDBJ databases">
        <authorList>
            <person name="Xamxidin M."/>
        </authorList>
    </citation>
    <scope>NUCLEOTIDE SEQUENCE</scope>
    <source>
        <strain evidence="2">YS8-69</strain>
    </source>
</reference>
<dbReference type="PANTHER" id="PTHR42663">
    <property type="entry name" value="HYDROLASE C777.06C-RELATED-RELATED"/>
    <property type="match status" value="1"/>
</dbReference>
<dbReference type="EC" id="3.1.4.55" evidence="2"/>
<dbReference type="InterPro" id="IPR035682">
    <property type="entry name" value="PhnP_MBL"/>
</dbReference>
<dbReference type="Pfam" id="PF12706">
    <property type="entry name" value="Lactamase_B_2"/>
    <property type="match status" value="1"/>
</dbReference>
<dbReference type="NCBIfam" id="TIGR03307">
    <property type="entry name" value="PhnP"/>
    <property type="match status" value="1"/>
</dbReference>
<dbReference type="PANTHER" id="PTHR42663:SF6">
    <property type="entry name" value="HYDROLASE C777.06C-RELATED"/>
    <property type="match status" value="1"/>
</dbReference>
<gene>
    <name evidence="2" type="primary">phnP</name>
    <name evidence="2" type="ORF">NSP04_11475</name>
</gene>